<dbReference type="EMBL" id="PFBL01000001">
    <property type="protein sequence ID" value="PIR83495.1"/>
    <property type="molecule type" value="Genomic_DNA"/>
</dbReference>
<accession>A0A2H0UCJ7</accession>
<proteinExistence type="predicted"/>
<sequence length="62" mass="7333">MRIVNLDEGSQIALFDPARPIYEQQPFLTLNGRDVFVRRDEHALFLEMMKIARRVFLILEKA</sequence>
<comment type="caution">
    <text evidence="1">The sequence shown here is derived from an EMBL/GenBank/DDBJ whole genome shotgun (WGS) entry which is preliminary data.</text>
</comment>
<gene>
    <name evidence="1" type="ORF">COU19_00125</name>
</gene>
<organism evidence="1 2">
    <name type="scientific">Candidatus Kaiserbacteria bacterium CG10_big_fil_rev_8_21_14_0_10_56_12</name>
    <dbReference type="NCBI Taxonomy" id="1974611"/>
    <lineage>
        <taxon>Bacteria</taxon>
        <taxon>Candidatus Kaiseribacteriota</taxon>
    </lineage>
</organism>
<evidence type="ECO:0000313" key="1">
    <source>
        <dbReference type="EMBL" id="PIR83495.1"/>
    </source>
</evidence>
<name>A0A2H0UCJ7_9BACT</name>
<protein>
    <submittedName>
        <fullName evidence="1">Uncharacterized protein</fullName>
    </submittedName>
</protein>
<evidence type="ECO:0000313" key="2">
    <source>
        <dbReference type="Proteomes" id="UP000230179"/>
    </source>
</evidence>
<dbReference type="Proteomes" id="UP000230179">
    <property type="component" value="Unassembled WGS sequence"/>
</dbReference>
<reference evidence="2" key="1">
    <citation type="submission" date="2017-09" db="EMBL/GenBank/DDBJ databases">
        <title>Depth-based differentiation of microbial function through sediment-hosted aquifers and enrichment of novel symbionts in the deep terrestrial subsurface.</title>
        <authorList>
            <person name="Probst A.J."/>
            <person name="Ladd B."/>
            <person name="Jarett J.K."/>
            <person name="Geller-Mcgrath D.E."/>
            <person name="Sieber C.M.K."/>
            <person name="Emerson J.B."/>
            <person name="Anantharaman K."/>
            <person name="Thomas B.C."/>
            <person name="Malmstrom R."/>
            <person name="Stieglmeier M."/>
            <person name="Klingl A."/>
            <person name="Woyke T."/>
            <person name="Ryan C.M."/>
            <person name="Banfield J.F."/>
        </authorList>
    </citation>
    <scope>NUCLEOTIDE SEQUENCE [LARGE SCALE GENOMIC DNA]</scope>
</reference>
<dbReference type="AlphaFoldDB" id="A0A2H0UCJ7"/>